<organism evidence="3 4">
    <name type="scientific">Rhizoctonia solani</name>
    <dbReference type="NCBI Taxonomy" id="456999"/>
    <lineage>
        <taxon>Eukaryota</taxon>
        <taxon>Fungi</taxon>
        <taxon>Dikarya</taxon>
        <taxon>Basidiomycota</taxon>
        <taxon>Agaricomycotina</taxon>
        <taxon>Agaricomycetes</taxon>
        <taxon>Cantharellales</taxon>
        <taxon>Ceratobasidiaceae</taxon>
        <taxon>Rhizoctonia</taxon>
    </lineage>
</organism>
<evidence type="ECO:0000256" key="2">
    <source>
        <dbReference type="SAM" id="Phobius"/>
    </source>
</evidence>
<keyword evidence="2" id="KW-0472">Membrane</keyword>
<sequence>MSDSAQTAWISRPIGGIPVSEDLAPSIVFAVLYALLLPNVIYNFFIRKPRAWTIIQISTVIFAVERIAWCIIRAVQAAHPEKRTSGGLMTYVQTTVGIGFIGISSDSIKLLRSVLVNTTLPENGASKDRKTARRYYRHFCFFYQLAFLGAIVPGTIAGGNYSSARFDQSQADSGMKQLIASAAVALALQAMTILISLVSAFRVKEVNRMRCFELAALTLLIIPVPIYRLRVLGIRTIDVFVPLSPSARALFYIFHLAPEWICVSILLSTNVRELFNTGRWGDYELGERGRNKRLKKAEEEAKQLQTDPADGSETV</sequence>
<feature type="region of interest" description="Disordered" evidence="1">
    <location>
        <begin position="294"/>
        <end position="315"/>
    </location>
</feature>
<feature type="transmembrane region" description="Helical" evidence="2">
    <location>
        <begin position="211"/>
        <end position="229"/>
    </location>
</feature>
<name>A0A8H3CBU9_9AGAM</name>
<dbReference type="Proteomes" id="UP000663888">
    <property type="component" value="Unassembled WGS sequence"/>
</dbReference>
<feature type="transmembrane region" description="Helical" evidence="2">
    <location>
        <begin position="178"/>
        <end position="199"/>
    </location>
</feature>
<accession>A0A8H3CBU9</accession>
<dbReference type="EMBL" id="CAJMWX010001284">
    <property type="protein sequence ID" value="CAE6478956.1"/>
    <property type="molecule type" value="Genomic_DNA"/>
</dbReference>
<keyword evidence="2" id="KW-1133">Transmembrane helix</keyword>
<gene>
    <name evidence="3" type="ORF">RDB_LOCUS121065</name>
</gene>
<feature type="transmembrane region" description="Helical" evidence="2">
    <location>
        <begin position="249"/>
        <end position="269"/>
    </location>
</feature>
<keyword evidence="2" id="KW-0812">Transmembrane</keyword>
<evidence type="ECO:0000313" key="4">
    <source>
        <dbReference type="Proteomes" id="UP000663888"/>
    </source>
</evidence>
<dbReference type="AlphaFoldDB" id="A0A8H3CBU9"/>
<comment type="caution">
    <text evidence="3">The sequence shown here is derived from an EMBL/GenBank/DDBJ whole genome shotgun (WGS) entry which is preliminary data.</text>
</comment>
<reference evidence="3" key="1">
    <citation type="submission" date="2021-01" db="EMBL/GenBank/DDBJ databases">
        <authorList>
            <person name="Kaushik A."/>
        </authorList>
    </citation>
    <scope>NUCLEOTIDE SEQUENCE</scope>
    <source>
        <strain evidence="3">AG4-R118</strain>
    </source>
</reference>
<feature type="transmembrane region" description="Helical" evidence="2">
    <location>
        <begin position="139"/>
        <end position="158"/>
    </location>
</feature>
<proteinExistence type="predicted"/>
<evidence type="ECO:0000313" key="3">
    <source>
        <dbReference type="EMBL" id="CAE6478956.1"/>
    </source>
</evidence>
<feature type="transmembrane region" description="Helical" evidence="2">
    <location>
        <begin position="23"/>
        <end position="45"/>
    </location>
</feature>
<protein>
    <submittedName>
        <fullName evidence="3">Uncharacterized protein</fullName>
    </submittedName>
</protein>
<evidence type="ECO:0000256" key="1">
    <source>
        <dbReference type="SAM" id="MobiDB-lite"/>
    </source>
</evidence>